<feature type="transmembrane region" description="Helical" evidence="2">
    <location>
        <begin position="32"/>
        <end position="56"/>
    </location>
</feature>
<keyword evidence="2" id="KW-0812">Transmembrane</keyword>
<dbReference type="AlphaFoldDB" id="A0A919JJ34"/>
<keyword evidence="2" id="KW-1133">Transmembrane helix</keyword>
<keyword evidence="2" id="KW-0472">Membrane</keyword>
<organism evidence="3 4">
    <name type="scientific">Actinoplanes nipponensis</name>
    <dbReference type="NCBI Taxonomy" id="135950"/>
    <lineage>
        <taxon>Bacteria</taxon>
        <taxon>Bacillati</taxon>
        <taxon>Actinomycetota</taxon>
        <taxon>Actinomycetes</taxon>
        <taxon>Micromonosporales</taxon>
        <taxon>Micromonosporaceae</taxon>
        <taxon>Actinoplanes</taxon>
    </lineage>
</organism>
<dbReference type="EMBL" id="BOMQ01000059">
    <property type="protein sequence ID" value="GIE51476.1"/>
    <property type="molecule type" value="Genomic_DNA"/>
</dbReference>
<keyword evidence="4" id="KW-1185">Reference proteome</keyword>
<evidence type="ECO:0000256" key="2">
    <source>
        <dbReference type="SAM" id="Phobius"/>
    </source>
</evidence>
<gene>
    <name evidence="3" type="ORF">Ani05nite_50100</name>
</gene>
<name>A0A919JJ34_9ACTN</name>
<evidence type="ECO:0000313" key="3">
    <source>
        <dbReference type="EMBL" id="GIE51476.1"/>
    </source>
</evidence>
<comment type="caution">
    <text evidence="3">The sequence shown here is derived from an EMBL/GenBank/DDBJ whole genome shotgun (WGS) entry which is preliminary data.</text>
</comment>
<evidence type="ECO:0000256" key="1">
    <source>
        <dbReference type="SAM" id="MobiDB-lite"/>
    </source>
</evidence>
<protein>
    <submittedName>
        <fullName evidence="3">Uncharacterized protein</fullName>
    </submittedName>
</protein>
<reference evidence="3" key="1">
    <citation type="submission" date="2021-01" db="EMBL/GenBank/DDBJ databases">
        <title>Whole genome shotgun sequence of Actinoplanes nipponensis NBRC 14063.</title>
        <authorList>
            <person name="Komaki H."/>
            <person name="Tamura T."/>
        </authorList>
    </citation>
    <scope>NUCLEOTIDE SEQUENCE</scope>
    <source>
        <strain evidence="3">NBRC 14063</strain>
    </source>
</reference>
<proteinExistence type="predicted"/>
<accession>A0A919JJ34</accession>
<evidence type="ECO:0000313" key="4">
    <source>
        <dbReference type="Proteomes" id="UP000647172"/>
    </source>
</evidence>
<dbReference type="Proteomes" id="UP000647172">
    <property type="component" value="Unassembled WGS sequence"/>
</dbReference>
<sequence>MIGFRGGRVRGRAWGGGAVRESSTGSRAGRLAAVPAVVIALWVVAGAGVFVGVALLRRHAEIDAVLAESVVGHGRGWGGDGGCDWGRGCGVLSPDRLSY</sequence>
<feature type="region of interest" description="Disordered" evidence="1">
    <location>
        <begin position="1"/>
        <end position="28"/>
    </location>
</feature>